<sequence>MSDVAKPTSADAAKPAAPQRSKAELHADIEKTRADLKATLDAIEFKLNVPKQARHAAHRLKSSINRFRAQNPVGFTAAAVGAVAAVGAAAVLGFRFASKK</sequence>
<dbReference type="Pfam" id="PF12277">
    <property type="entry name" value="DUF3618"/>
    <property type="match status" value="1"/>
</dbReference>
<dbReference type="Proteomes" id="UP001165586">
    <property type="component" value="Unassembled WGS sequence"/>
</dbReference>
<feature type="transmembrane region" description="Helical" evidence="2">
    <location>
        <begin position="73"/>
        <end position="94"/>
    </location>
</feature>
<accession>A0ABT2H5Y5</accession>
<keyword evidence="2" id="KW-1133">Transmembrane helix</keyword>
<evidence type="ECO:0000256" key="2">
    <source>
        <dbReference type="SAM" id="Phobius"/>
    </source>
</evidence>
<keyword evidence="4" id="KW-1185">Reference proteome</keyword>
<feature type="region of interest" description="Disordered" evidence="1">
    <location>
        <begin position="1"/>
        <end position="25"/>
    </location>
</feature>
<evidence type="ECO:0000313" key="3">
    <source>
        <dbReference type="EMBL" id="MCS5735319.1"/>
    </source>
</evidence>
<comment type="caution">
    <text evidence="3">The sequence shown here is derived from an EMBL/GenBank/DDBJ whole genome shotgun (WGS) entry which is preliminary data.</text>
</comment>
<reference evidence="3" key="1">
    <citation type="submission" date="2022-08" db="EMBL/GenBank/DDBJ databases">
        <authorList>
            <person name="Deng Y."/>
            <person name="Han X.-F."/>
            <person name="Zhang Y.-Q."/>
        </authorList>
    </citation>
    <scope>NUCLEOTIDE SEQUENCE</scope>
    <source>
        <strain evidence="3">CPCC 203386</strain>
    </source>
</reference>
<protein>
    <submittedName>
        <fullName evidence="3">DUF3618 domain-containing protein</fullName>
    </submittedName>
</protein>
<keyword evidence="2" id="KW-0472">Membrane</keyword>
<evidence type="ECO:0000313" key="4">
    <source>
        <dbReference type="Proteomes" id="UP001165586"/>
    </source>
</evidence>
<proteinExistence type="predicted"/>
<dbReference type="InterPro" id="IPR022062">
    <property type="entry name" value="DUF3618"/>
</dbReference>
<name>A0ABT2H5Y5_9MICO</name>
<gene>
    <name evidence="3" type="ORF">N1032_16340</name>
</gene>
<dbReference type="RefSeq" id="WP_259540246.1">
    <property type="nucleotide sequence ID" value="NZ_JANLCJ010000006.1"/>
</dbReference>
<organism evidence="3 4">
    <name type="scientific">Herbiconiux daphne</name>
    <dbReference type="NCBI Taxonomy" id="2970914"/>
    <lineage>
        <taxon>Bacteria</taxon>
        <taxon>Bacillati</taxon>
        <taxon>Actinomycetota</taxon>
        <taxon>Actinomycetes</taxon>
        <taxon>Micrococcales</taxon>
        <taxon>Microbacteriaceae</taxon>
        <taxon>Herbiconiux</taxon>
    </lineage>
</organism>
<keyword evidence="2" id="KW-0812">Transmembrane</keyword>
<evidence type="ECO:0000256" key="1">
    <source>
        <dbReference type="SAM" id="MobiDB-lite"/>
    </source>
</evidence>
<dbReference type="EMBL" id="JANLCJ010000006">
    <property type="protein sequence ID" value="MCS5735319.1"/>
    <property type="molecule type" value="Genomic_DNA"/>
</dbReference>